<evidence type="ECO:0000313" key="6">
    <source>
        <dbReference type="RefSeq" id="XP_025048171.1"/>
    </source>
</evidence>
<feature type="chain" id="PRO_5044597729" evidence="2">
    <location>
        <begin position="20"/>
        <end position="291"/>
    </location>
</feature>
<dbReference type="RefSeq" id="XP_025048171.1">
    <property type="nucleotide sequence ID" value="XM_025192386.1"/>
</dbReference>
<dbReference type="InterPro" id="IPR051495">
    <property type="entry name" value="Epithelial_Barrier/Signaling"/>
</dbReference>
<dbReference type="GO" id="GO:0007160">
    <property type="term" value="P:cell-matrix adhesion"/>
    <property type="evidence" value="ECO:0007669"/>
    <property type="project" value="InterPro"/>
</dbReference>
<dbReference type="SMART" id="SM00539">
    <property type="entry name" value="NIDO"/>
    <property type="match status" value="1"/>
</dbReference>
<sequence>MGTLLATLLLLLGPALTSALSVAKDTGEPLMYPFGLELGDAATPTEDDGMSPEISIDVPFSFYGQQYRSLYVNNNGVVSFGVSVAQYTPDPFPLADGRPFVAPYWGDVDTRLGGHVYYRQSHDATLLRRLMRDLRAYFPGIHFTATWALVATWDHVAFFGAATTVARKENTFQAVLATDGDISFIMLNYEDIQWTTGIASGGDPLTGLGGTAAQAGFNSGDNTHYYNIPGSRTDNVLNIQRTSNVGVPGRWVFQVDVGVGTVAPSTAPPAPPHTTAPPPPPTEGREDECLE</sequence>
<dbReference type="PANTHER" id="PTHR13802:SF59">
    <property type="entry name" value="SUSHI DOMAIN-CONTAINING PROTEIN 2"/>
    <property type="match status" value="1"/>
</dbReference>
<feature type="compositionally biased region" description="Pro residues" evidence="1">
    <location>
        <begin position="266"/>
        <end position="282"/>
    </location>
</feature>
<dbReference type="RefSeq" id="XP_025048170.1">
    <property type="nucleotide sequence ID" value="XM_025192385.1"/>
</dbReference>
<evidence type="ECO:0000256" key="2">
    <source>
        <dbReference type="SAM" id="SignalP"/>
    </source>
</evidence>
<proteinExistence type="predicted"/>
<feature type="domain" description="NIDO" evidence="3">
    <location>
        <begin position="103"/>
        <end position="258"/>
    </location>
</feature>
<dbReference type="GeneID" id="102384642"/>
<feature type="signal peptide" evidence="2">
    <location>
        <begin position="1"/>
        <end position="19"/>
    </location>
</feature>
<dbReference type="InterPro" id="IPR003886">
    <property type="entry name" value="NIDO_dom"/>
</dbReference>
<feature type="region of interest" description="Disordered" evidence="1">
    <location>
        <begin position="263"/>
        <end position="291"/>
    </location>
</feature>
<dbReference type="STRING" id="38654.A0A3Q0FKL0"/>
<gene>
    <name evidence="5 6" type="primary">LOC102384642</name>
</gene>
<name>A0A3Q0FKL0_ALLSI</name>
<dbReference type="AlphaFoldDB" id="A0A3Q0FKL0"/>
<accession>A0A3Q0FKL0</accession>
<dbReference type="KEGG" id="asn:102384642"/>
<protein>
    <submittedName>
        <fullName evidence="5">Sushi, nidogen and EGF-like domain-containing protein 1 isoform X1</fullName>
    </submittedName>
    <submittedName>
        <fullName evidence="6">Sushi, nidogen and EGF-like domain-containing protein 1 isoform X2</fullName>
    </submittedName>
</protein>
<evidence type="ECO:0000313" key="5">
    <source>
        <dbReference type="RefSeq" id="XP_025048170.1"/>
    </source>
</evidence>
<organism evidence="4 6">
    <name type="scientific">Alligator sinensis</name>
    <name type="common">Chinese alligator</name>
    <dbReference type="NCBI Taxonomy" id="38654"/>
    <lineage>
        <taxon>Eukaryota</taxon>
        <taxon>Metazoa</taxon>
        <taxon>Chordata</taxon>
        <taxon>Craniata</taxon>
        <taxon>Vertebrata</taxon>
        <taxon>Euteleostomi</taxon>
        <taxon>Archelosauria</taxon>
        <taxon>Archosauria</taxon>
        <taxon>Crocodylia</taxon>
        <taxon>Alligatoridae</taxon>
        <taxon>Alligatorinae</taxon>
        <taxon>Alligator</taxon>
    </lineage>
</organism>
<evidence type="ECO:0000256" key="1">
    <source>
        <dbReference type="SAM" id="MobiDB-lite"/>
    </source>
</evidence>
<dbReference type="PROSITE" id="PS51220">
    <property type="entry name" value="NIDO"/>
    <property type="match status" value="1"/>
</dbReference>
<dbReference type="Pfam" id="PF06119">
    <property type="entry name" value="NIDO"/>
    <property type="match status" value="1"/>
</dbReference>
<evidence type="ECO:0000313" key="4">
    <source>
        <dbReference type="Proteomes" id="UP000189705"/>
    </source>
</evidence>
<reference evidence="5 6" key="1">
    <citation type="submission" date="2025-04" db="UniProtKB">
        <authorList>
            <consortium name="RefSeq"/>
        </authorList>
    </citation>
    <scope>IDENTIFICATION</scope>
</reference>
<dbReference type="PANTHER" id="PTHR13802">
    <property type="entry name" value="MUCIN 4-RELATED"/>
    <property type="match status" value="1"/>
</dbReference>
<evidence type="ECO:0000259" key="3">
    <source>
        <dbReference type="PROSITE" id="PS51220"/>
    </source>
</evidence>
<keyword evidence="2" id="KW-0732">Signal</keyword>
<keyword evidence="4" id="KW-1185">Reference proteome</keyword>
<dbReference type="Proteomes" id="UP000189705">
    <property type="component" value="Unplaced"/>
</dbReference>